<dbReference type="GO" id="GO:0022857">
    <property type="term" value="F:transmembrane transporter activity"/>
    <property type="evidence" value="ECO:0007669"/>
    <property type="project" value="InterPro"/>
</dbReference>
<gene>
    <name evidence="9" type="ORF">EV356DRAFT_499175</name>
</gene>
<keyword evidence="5 7" id="KW-0472">Membrane</keyword>
<evidence type="ECO:0000256" key="3">
    <source>
        <dbReference type="ARBA" id="ARBA00022692"/>
    </source>
</evidence>
<dbReference type="PANTHER" id="PTHR23504:SF6">
    <property type="entry name" value="MULTIDRUG TRANSPORTER, PUTATIVE (AFU_ORTHOLOGUE AFUA_4G08740)-RELATED"/>
    <property type="match status" value="1"/>
</dbReference>
<dbReference type="Gene3D" id="1.20.1250.20">
    <property type="entry name" value="MFS general substrate transporter like domains"/>
    <property type="match status" value="1"/>
</dbReference>
<evidence type="ECO:0000313" key="10">
    <source>
        <dbReference type="Proteomes" id="UP000800092"/>
    </source>
</evidence>
<feature type="transmembrane region" description="Helical" evidence="7">
    <location>
        <begin position="518"/>
        <end position="541"/>
    </location>
</feature>
<dbReference type="AlphaFoldDB" id="A0A6A6HDI7"/>
<feature type="transmembrane region" description="Helical" evidence="7">
    <location>
        <begin position="553"/>
        <end position="576"/>
    </location>
</feature>
<dbReference type="InterPro" id="IPR011701">
    <property type="entry name" value="MFS"/>
</dbReference>
<dbReference type="Proteomes" id="UP000800092">
    <property type="component" value="Unassembled WGS sequence"/>
</dbReference>
<accession>A0A6A6HDI7</accession>
<dbReference type="EMBL" id="ML991788">
    <property type="protein sequence ID" value="KAF2235941.1"/>
    <property type="molecule type" value="Genomic_DNA"/>
</dbReference>
<feature type="compositionally biased region" description="Basic and acidic residues" evidence="6">
    <location>
        <begin position="23"/>
        <end position="33"/>
    </location>
</feature>
<keyword evidence="10" id="KW-1185">Reference proteome</keyword>
<evidence type="ECO:0000256" key="1">
    <source>
        <dbReference type="ARBA" id="ARBA00004141"/>
    </source>
</evidence>
<evidence type="ECO:0000256" key="6">
    <source>
        <dbReference type="SAM" id="MobiDB-lite"/>
    </source>
</evidence>
<comment type="subcellular location">
    <subcellularLocation>
        <location evidence="1">Membrane</location>
        <topology evidence="1">Multi-pass membrane protein</topology>
    </subcellularLocation>
</comment>
<feature type="transmembrane region" description="Helical" evidence="7">
    <location>
        <begin position="243"/>
        <end position="264"/>
    </location>
</feature>
<dbReference type="Pfam" id="PF07690">
    <property type="entry name" value="MFS_1"/>
    <property type="match status" value="2"/>
</dbReference>
<protein>
    <submittedName>
        <fullName evidence="9">MFS general substrate transporter</fullName>
    </submittedName>
</protein>
<feature type="compositionally biased region" description="Basic and acidic residues" evidence="6">
    <location>
        <begin position="65"/>
        <end position="74"/>
    </location>
</feature>
<keyword evidence="3 7" id="KW-0812">Transmembrane</keyword>
<evidence type="ECO:0000256" key="4">
    <source>
        <dbReference type="ARBA" id="ARBA00022989"/>
    </source>
</evidence>
<dbReference type="PROSITE" id="PS50850">
    <property type="entry name" value="MFS"/>
    <property type="match status" value="1"/>
</dbReference>
<organism evidence="9 10">
    <name type="scientific">Viridothelium virens</name>
    <name type="common">Speckled blister lichen</name>
    <name type="synonym">Trypethelium virens</name>
    <dbReference type="NCBI Taxonomy" id="1048519"/>
    <lineage>
        <taxon>Eukaryota</taxon>
        <taxon>Fungi</taxon>
        <taxon>Dikarya</taxon>
        <taxon>Ascomycota</taxon>
        <taxon>Pezizomycotina</taxon>
        <taxon>Dothideomycetes</taxon>
        <taxon>Dothideomycetes incertae sedis</taxon>
        <taxon>Trypetheliales</taxon>
        <taxon>Trypetheliaceae</taxon>
        <taxon>Viridothelium</taxon>
    </lineage>
</organism>
<dbReference type="GO" id="GO:0016020">
    <property type="term" value="C:membrane"/>
    <property type="evidence" value="ECO:0007669"/>
    <property type="project" value="UniProtKB-SubCell"/>
</dbReference>
<keyword evidence="2" id="KW-0813">Transport</keyword>
<name>A0A6A6HDI7_VIRVR</name>
<feature type="compositionally biased region" description="Polar residues" evidence="6">
    <location>
        <begin position="367"/>
        <end position="377"/>
    </location>
</feature>
<evidence type="ECO:0000313" key="9">
    <source>
        <dbReference type="EMBL" id="KAF2235941.1"/>
    </source>
</evidence>
<feature type="transmembrane region" description="Helical" evidence="7">
    <location>
        <begin position="487"/>
        <end position="506"/>
    </location>
</feature>
<dbReference type="SUPFAM" id="SSF103473">
    <property type="entry name" value="MFS general substrate transporter"/>
    <property type="match status" value="1"/>
</dbReference>
<proteinExistence type="predicted"/>
<feature type="compositionally biased region" description="Acidic residues" evidence="6">
    <location>
        <begin position="54"/>
        <end position="64"/>
    </location>
</feature>
<sequence>MSLSSRDKSKSELDNSEASDAGINEHVDDDPFIKYRQHGQDPGSQRNPGPAEKEQEDFFPDESNDMPHRFSRDEKEDEEPLIASTLPESSSSPPPKNDKPVSWASLPRKGQLAILTFARFSEPLAQTSLMAYMFYQLRWFDPSLPDSTISWQAGILQASFSAAQFFTAALWGKAADHIGRKPVVLIGLTGLCLSCFAYAFSTSFVLAVVIRSAGGALNGNVGLMRTMISEIVPEKKYQSRAFLLLPTFLNIGGILGPIIGGFFADPFNNLPRIFGPNSLFGGSDGISWMERWPYALPNLLTGTVLLTAITLVFLGLEETHEQIKHRPDRGRQIARYFQSLLSIRRSQSRYILLNNDPEINANMASENTQTINPNGSDPSEKEASPSDTPKPSFRQIWTRNVVLSLASHFFLIFNIATFNALLFTFLPTPRSSPATSSAETSTSHLSGGLGLSESNVGLATALIGLLGFPLQLLLYPALQSRFGTLRCYKLFLPSSAIAAFLTPLLVRLPNRPWATWPSLVVVLALEVLARTLALPGSIILINESVPMARVKGLVHGVGQSVASAGKTVGPVLGGWGLSMGLQHNAVGAVWWALGGVTLFGWVCAWAIREKKEDENAGTV</sequence>
<feature type="region of interest" description="Disordered" evidence="6">
    <location>
        <begin position="367"/>
        <end position="391"/>
    </location>
</feature>
<feature type="domain" description="Major facilitator superfamily (MFS) profile" evidence="8">
    <location>
        <begin position="111"/>
        <end position="612"/>
    </location>
</feature>
<evidence type="ECO:0000259" key="8">
    <source>
        <dbReference type="PROSITE" id="PS50850"/>
    </source>
</evidence>
<feature type="compositionally biased region" description="Basic and acidic residues" evidence="6">
    <location>
        <begin position="1"/>
        <end position="13"/>
    </location>
</feature>
<evidence type="ECO:0000256" key="7">
    <source>
        <dbReference type="SAM" id="Phobius"/>
    </source>
</evidence>
<feature type="transmembrane region" description="Helical" evidence="7">
    <location>
        <begin position="294"/>
        <end position="316"/>
    </location>
</feature>
<dbReference type="OrthoDB" id="10262656at2759"/>
<keyword evidence="4 7" id="KW-1133">Transmembrane helix</keyword>
<feature type="transmembrane region" description="Helical" evidence="7">
    <location>
        <begin position="588"/>
        <end position="607"/>
    </location>
</feature>
<feature type="transmembrane region" description="Helical" evidence="7">
    <location>
        <begin position="456"/>
        <end position="475"/>
    </location>
</feature>
<feature type="region of interest" description="Disordered" evidence="6">
    <location>
        <begin position="1"/>
        <end position="103"/>
    </location>
</feature>
<feature type="transmembrane region" description="Helical" evidence="7">
    <location>
        <begin position="206"/>
        <end position="223"/>
    </location>
</feature>
<reference evidence="9" key="1">
    <citation type="journal article" date="2020" name="Stud. Mycol.">
        <title>101 Dothideomycetes genomes: a test case for predicting lifestyles and emergence of pathogens.</title>
        <authorList>
            <person name="Haridas S."/>
            <person name="Albert R."/>
            <person name="Binder M."/>
            <person name="Bloem J."/>
            <person name="Labutti K."/>
            <person name="Salamov A."/>
            <person name="Andreopoulos B."/>
            <person name="Baker S."/>
            <person name="Barry K."/>
            <person name="Bills G."/>
            <person name="Bluhm B."/>
            <person name="Cannon C."/>
            <person name="Castanera R."/>
            <person name="Culley D."/>
            <person name="Daum C."/>
            <person name="Ezra D."/>
            <person name="Gonzalez J."/>
            <person name="Henrissat B."/>
            <person name="Kuo A."/>
            <person name="Liang C."/>
            <person name="Lipzen A."/>
            <person name="Lutzoni F."/>
            <person name="Magnuson J."/>
            <person name="Mondo S."/>
            <person name="Nolan M."/>
            <person name="Ohm R."/>
            <person name="Pangilinan J."/>
            <person name="Park H.-J."/>
            <person name="Ramirez L."/>
            <person name="Alfaro M."/>
            <person name="Sun H."/>
            <person name="Tritt A."/>
            <person name="Yoshinaga Y."/>
            <person name="Zwiers L.-H."/>
            <person name="Turgeon B."/>
            <person name="Goodwin S."/>
            <person name="Spatafora J."/>
            <person name="Crous P."/>
            <person name="Grigoriev I."/>
        </authorList>
    </citation>
    <scope>NUCLEOTIDE SEQUENCE</scope>
    <source>
        <strain evidence="9">Tuck. ex Michener</strain>
    </source>
</reference>
<dbReference type="PANTHER" id="PTHR23504">
    <property type="entry name" value="MAJOR FACILITATOR SUPERFAMILY DOMAIN-CONTAINING PROTEIN 10"/>
    <property type="match status" value="1"/>
</dbReference>
<dbReference type="InterPro" id="IPR036259">
    <property type="entry name" value="MFS_trans_sf"/>
</dbReference>
<feature type="transmembrane region" description="Helical" evidence="7">
    <location>
        <begin position="183"/>
        <end position="200"/>
    </location>
</feature>
<evidence type="ECO:0000256" key="5">
    <source>
        <dbReference type="ARBA" id="ARBA00023136"/>
    </source>
</evidence>
<evidence type="ECO:0000256" key="2">
    <source>
        <dbReference type="ARBA" id="ARBA00022448"/>
    </source>
</evidence>
<feature type="transmembrane region" description="Helical" evidence="7">
    <location>
        <begin position="401"/>
        <end position="426"/>
    </location>
</feature>
<dbReference type="InterPro" id="IPR020846">
    <property type="entry name" value="MFS_dom"/>
</dbReference>